<feature type="compositionally biased region" description="Basic and acidic residues" evidence="1">
    <location>
        <begin position="2681"/>
        <end position="2705"/>
    </location>
</feature>
<feature type="compositionally biased region" description="Polar residues" evidence="1">
    <location>
        <begin position="3697"/>
        <end position="3716"/>
    </location>
</feature>
<feature type="compositionally biased region" description="Basic and acidic residues" evidence="1">
    <location>
        <begin position="2433"/>
        <end position="2447"/>
    </location>
</feature>
<feature type="transmembrane region" description="Helical" evidence="2">
    <location>
        <begin position="2954"/>
        <end position="2974"/>
    </location>
</feature>
<feature type="non-terminal residue" evidence="3">
    <location>
        <position position="4711"/>
    </location>
</feature>
<feature type="compositionally biased region" description="Polar residues" evidence="1">
    <location>
        <begin position="3392"/>
        <end position="3401"/>
    </location>
</feature>
<feature type="region of interest" description="Disordered" evidence="1">
    <location>
        <begin position="442"/>
        <end position="476"/>
    </location>
</feature>
<feature type="compositionally biased region" description="Basic residues" evidence="1">
    <location>
        <begin position="2273"/>
        <end position="2290"/>
    </location>
</feature>
<protein>
    <submittedName>
        <fullName evidence="3">Eif2 kinase if2k-a (Incomplete catalytic triad)</fullName>
    </submittedName>
</protein>
<feature type="compositionally biased region" description="Low complexity" evidence="1">
    <location>
        <begin position="2182"/>
        <end position="2195"/>
    </location>
</feature>
<feature type="region of interest" description="Disordered" evidence="1">
    <location>
        <begin position="2845"/>
        <end position="2889"/>
    </location>
</feature>
<organism evidence="3 4">
    <name type="scientific">Cystoisospora suis</name>
    <dbReference type="NCBI Taxonomy" id="483139"/>
    <lineage>
        <taxon>Eukaryota</taxon>
        <taxon>Sar</taxon>
        <taxon>Alveolata</taxon>
        <taxon>Apicomplexa</taxon>
        <taxon>Conoidasida</taxon>
        <taxon>Coccidia</taxon>
        <taxon>Eucoccidiorida</taxon>
        <taxon>Eimeriorina</taxon>
        <taxon>Sarcocystidae</taxon>
        <taxon>Cystoisospora</taxon>
    </lineage>
</organism>
<evidence type="ECO:0000256" key="1">
    <source>
        <dbReference type="SAM" id="MobiDB-lite"/>
    </source>
</evidence>
<feature type="compositionally biased region" description="Basic residues" evidence="1">
    <location>
        <begin position="3365"/>
        <end position="3378"/>
    </location>
</feature>
<dbReference type="Gene3D" id="3.30.200.20">
    <property type="entry name" value="Phosphorylase Kinase, domain 1"/>
    <property type="match status" value="1"/>
</dbReference>
<feature type="compositionally biased region" description="Polar residues" evidence="1">
    <location>
        <begin position="3902"/>
        <end position="3916"/>
    </location>
</feature>
<keyword evidence="4" id="KW-1185">Reference proteome</keyword>
<keyword evidence="2" id="KW-0472">Membrane</keyword>
<dbReference type="OrthoDB" id="1405469at2759"/>
<feature type="compositionally biased region" description="Polar residues" evidence="1">
    <location>
        <begin position="1713"/>
        <end position="1724"/>
    </location>
</feature>
<feature type="region of interest" description="Disordered" evidence="1">
    <location>
        <begin position="1198"/>
        <end position="1223"/>
    </location>
</feature>
<feature type="compositionally biased region" description="Polar residues" evidence="1">
    <location>
        <begin position="1500"/>
        <end position="1512"/>
    </location>
</feature>
<feature type="transmembrane region" description="Helical" evidence="2">
    <location>
        <begin position="2926"/>
        <end position="2947"/>
    </location>
</feature>
<feature type="compositionally biased region" description="Polar residues" evidence="1">
    <location>
        <begin position="2845"/>
        <end position="2866"/>
    </location>
</feature>
<feature type="compositionally biased region" description="Acidic residues" evidence="1">
    <location>
        <begin position="2020"/>
        <end position="2040"/>
    </location>
</feature>
<feature type="transmembrane region" description="Helical" evidence="2">
    <location>
        <begin position="304"/>
        <end position="328"/>
    </location>
</feature>
<feature type="region of interest" description="Disordered" evidence="1">
    <location>
        <begin position="3532"/>
        <end position="3604"/>
    </location>
</feature>
<dbReference type="VEuPathDB" id="ToxoDB:CSUI_001612"/>
<feature type="compositionally biased region" description="Basic and acidic residues" evidence="1">
    <location>
        <begin position="1632"/>
        <end position="1649"/>
    </location>
</feature>
<feature type="region of interest" description="Disordered" evidence="1">
    <location>
        <begin position="838"/>
        <end position="876"/>
    </location>
</feature>
<evidence type="ECO:0000256" key="2">
    <source>
        <dbReference type="SAM" id="Phobius"/>
    </source>
</evidence>
<feature type="region of interest" description="Disordered" evidence="1">
    <location>
        <begin position="2111"/>
        <end position="2204"/>
    </location>
</feature>
<feature type="compositionally biased region" description="Basic and acidic residues" evidence="1">
    <location>
        <begin position="4272"/>
        <end position="4289"/>
    </location>
</feature>
<feature type="region of interest" description="Disordered" evidence="1">
    <location>
        <begin position="4194"/>
        <end position="4226"/>
    </location>
</feature>
<dbReference type="GeneID" id="94425028"/>
<feature type="compositionally biased region" description="Low complexity" evidence="1">
    <location>
        <begin position="2111"/>
        <end position="2127"/>
    </location>
</feature>
<feature type="region of interest" description="Disordered" evidence="1">
    <location>
        <begin position="513"/>
        <end position="543"/>
    </location>
</feature>
<feature type="compositionally biased region" description="Basic and acidic residues" evidence="1">
    <location>
        <begin position="513"/>
        <end position="526"/>
    </location>
</feature>
<feature type="compositionally biased region" description="Basic and acidic residues" evidence="1">
    <location>
        <begin position="4610"/>
        <end position="4662"/>
    </location>
</feature>
<feature type="compositionally biased region" description="Polar residues" evidence="1">
    <location>
        <begin position="4594"/>
        <end position="4607"/>
    </location>
</feature>
<feature type="compositionally biased region" description="Polar residues" evidence="1">
    <location>
        <begin position="3562"/>
        <end position="3572"/>
    </location>
</feature>
<dbReference type="SUPFAM" id="SSF56112">
    <property type="entry name" value="Protein kinase-like (PK-like)"/>
    <property type="match status" value="1"/>
</dbReference>
<dbReference type="RefSeq" id="XP_067926214.1">
    <property type="nucleotide sequence ID" value="XM_068061817.1"/>
</dbReference>
<feature type="region of interest" description="Disordered" evidence="1">
    <location>
        <begin position="3243"/>
        <end position="3401"/>
    </location>
</feature>
<gene>
    <name evidence="3" type="ORF">CSUI_001612</name>
</gene>
<feature type="region of interest" description="Disordered" evidence="1">
    <location>
        <begin position="2542"/>
        <end position="2705"/>
    </location>
</feature>
<feature type="compositionally biased region" description="Low complexity" evidence="1">
    <location>
        <begin position="2452"/>
        <end position="2461"/>
    </location>
</feature>
<keyword evidence="2" id="KW-0812">Transmembrane</keyword>
<feature type="region of interest" description="Disordered" evidence="1">
    <location>
        <begin position="2257"/>
        <end position="2293"/>
    </location>
</feature>
<feature type="compositionally biased region" description="Basic and acidic residues" evidence="1">
    <location>
        <begin position="1791"/>
        <end position="1815"/>
    </location>
</feature>
<feature type="compositionally biased region" description="Basic and acidic residues" evidence="1">
    <location>
        <begin position="2870"/>
        <end position="2882"/>
    </location>
</feature>
<keyword evidence="3" id="KW-0808">Transferase</keyword>
<feature type="region of interest" description="Disordered" evidence="1">
    <location>
        <begin position="3697"/>
        <end position="3731"/>
    </location>
</feature>
<feature type="region of interest" description="Disordered" evidence="1">
    <location>
        <begin position="1898"/>
        <end position="2044"/>
    </location>
</feature>
<keyword evidence="3" id="KW-0418">Kinase</keyword>
<feature type="compositionally biased region" description="Polar residues" evidence="1">
    <location>
        <begin position="1570"/>
        <end position="1581"/>
    </location>
</feature>
<feature type="compositionally biased region" description="Polar residues" evidence="1">
    <location>
        <begin position="3273"/>
        <end position="3283"/>
    </location>
</feature>
<feature type="compositionally biased region" description="Low complexity" evidence="1">
    <location>
        <begin position="4442"/>
        <end position="4452"/>
    </location>
</feature>
<feature type="compositionally biased region" description="Low complexity" evidence="1">
    <location>
        <begin position="4323"/>
        <end position="4338"/>
    </location>
</feature>
<feature type="compositionally biased region" description="Basic and acidic residues" evidence="1">
    <location>
        <begin position="1696"/>
        <end position="1707"/>
    </location>
</feature>
<feature type="compositionally biased region" description="Basic and acidic residues" evidence="1">
    <location>
        <begin position="3550"/>
        <end position="3561"/>
    </location>
</feature>
<feature type="region of interest" description="Disordered" evidence="1">
    <location>
        <begin position="1448"/>
        <end position="1742"/>
    </location>
</feature>
<sequence length="4711" mass="508731">MVDTRGLYDMLHQSLLEVEDAPWASAEERALPVSFLVFSSTPYSGVCPPFCFDCPTVKVKRAAAGCILRETLSGAGRPECGDAGGWMLCQLFSGQTLRRSAESENNCTTSSSPGCAQGLACGVVSKEKRVSELRGSYGYSENKRCIFLLARVAGVLACAGQAVIERHTEDSKATFVLFLFLPEYPVFRSPLKRDVEPEEERGRRLSLSGGLRVYVRRSRSLPFFRARRSSSLARKAVTAVGRREAVLRGDSRFCFRSVPARYTEGSTSSLVSRSLFIGRQRFVSCITVCLSWRRRRLCLFFSRLAALLTAAFILAAGARGASVLCSLFSSSLKSARGAWGSEQLSLWSDSVVVTRKRLDFVEEVFPFRTTFSFGLPGDSFNIRREGSADEGLCRRDLAQSGTPGSVHFLFPCHSLPFQEGRRRSSFDFVFLCSRDKDRRMRRAAASAPPAAPAGDLREEDNDEQSGAEPPAVSAGVKAEVRGLGPGVVEDLGAAALETYELIFTPSLGRKEHFRDTQRRRYTRTSEGHSNGVKGNGKTGSRAAVSRVRREGIPAFHRAKSFSRLSPGLFAGWSALAARFVSVISLVFLFGLLVWSRDGSRVHQKTAAERVCTEDHTREGLVGETEISVNAYAQDVIRQCGRGLDDFLPRVTILDEEAESFLGEVEGESVSVAAAGRESDSQGSWRCKDSCGLFLHALSKEACVTSSRCRGHRKVPSCREFRVHRSREEEKTEDISPQRTASDVCSACVHLSLESSRGCTPTSLLSFLSSTSERFVSSPGWPFSGRTSPSFRKKSSLLRRFEHVSGSVLSSIVELPASTSSAYHLPLSLSPAVPLFRQEETSTTLEESMSRRDGARRPPPPSRHCAQRHRCNRGVPSSGNVAIGSYSKCGAFIRRSQSPLQPPPPSFDSSFFQGKIHDSSPLSKPGTRLNSNSLVLFDQRITTPGEEGHPSYPIDCSSSWATSSSCESDSFTQPYHAEEPYLPQDSVPGHSSKEQLAQREFRPFQTFWLAERQGRACGLSGNQAARTRHKKETSRGPRGDPPSLPSVDSLFQGKTSGECPPACVLSEEASTCREENLVYSVFPKATFREPESGIPRLPSFPTELTSRSSAAVQCCVRIFAAVEHAASEKMLYSSNEGRSEGEGRGIAAKGDTRPVTEQYTDAGFKGFLQCSPYTEARNDGGVGADARVFSEGQACQASGRQSSLLPPSAAFPSPSGSFSSGHRTSPSLSTAFSSSSYGCSNTALAASLSRSQCESSRLMVPDSGFPSEICGKSVSCSAVSAAASQAQDSPVVAASASGWDSLTARSSSSRFTVAAAAAALAAQSLPGVVHASAAPVVERPRPPLIHGEREEELVDGFSPVDERGLYSEGRVFSTRTYDWAEDKKGGESRREAPMGVDTDESATYFSRLGQERKFPSAPFMSPLENNTQNVPKVETSVETQRAQMMYAHASGHAQKDRALGEREREEGALDGSPSFIGNDTVDGGTRARATEHASFGWGEAPTSSPFSTVSSKVGSPAVTYHVGGGSARLQNEARPNVESSGERDTSAAALESFPVGQRLDTGHSGNVPHLFSSSAEHSSPSGDLSKGWPATEGAKTEISQGDTGSLPSSTTLKKKSRSRNSGGLVSGIGSLARHGDELRSRGERLTRGGEAKGSNAKEGGDFRRKFTVSGEPADAASLAISPDTSLSKFSQVANRNSTEEGRYPDKQGEGSGESRLSSPAPSSFTGDGDSDDGGPAFRSTRSQDNIQSLIVLSVTGDLYHVTTDGSFVWQQSLGSSLATAFDVEPSSSPETTQKEAGDSNHEGDDSTGTDDSRSGSELDEGGGVSEGRRTQIAPAGLGRRLLPAHDGSLFFLDDDGSLTALHVSIPEVVNHLPFQAPLFPHVYFTGEREVSVTALDLNTGQPLTGGGAFSQKKKQERGRGRRRRRRGGRTRTVGRENRAEVEEDDSTRELISDVQTKVPRSEDSASSDFVVESLSLTQRGSDGDVGSRPEAASGVKSQWKNRDGLKRKDALDRSWNRKEEDSDDVDSSEEEEIGQDDEEEAEPRQLQFGVTVWTLWAVDSKSHTTQWGLKWVEVDALGSLSPPPSPGIPSPAVSYLRNILRVDDDKLYLLPSSSSSSVGGSAHASPSSTGESPRPPAVFRSSSTTYTGGSPSLPFLPGTSPRGPGSSFTGKQGGDVLDHLDNHTSANAASSSTTDPNTPPQSAPVFLKFPAPIAAVYVVGPPPGSLEQQVTVKRSHPLTNDVDRVLGEGRHDLGLRQHLALPSPSSPGVWNSGGRHHGGRRDKPPASRKRNPVFSAPSSVTLECIIRQWDGGCASLPFSYVPSPHHAVHRRQEQLGGSTGRGLGEGAAQSHLSLTLPPVRELDEGDRRGRDEGEFFSPLRRPSALHPSGLGNESADLASPRMSALAAVPFRRTGPPGPFTPLSALAPVRGYLEDAPRETEDIRKKESEEGLVPSPSSSLSLLSSSFSPQAELADYTAPRPGVQFDTVEQERGRQIRRHQAASRFSTMARGFGAHNFKAPAPVQPIRVSDDYVSLSFLPPLADVSGRGDLRGNYGADRRKDRKRNVSFSSLEEKIEELDEAASKETQGGRRKRELVSGVVSESASTKKAREEGEKIGQRKRRGARGVPHPSGVDESEDDHDDPRRGEQPRGRQERRSPQRQVDKLSQTGGIDTPDISAVPEEGGPHQGEDDEGRRGEGGRSERGEYDTYDHHLYLVPPSPSPFYAATQPPLSFNPVLSPVLSVLKRWLGRLTRSSSRPLFSLPLSSTVLESVKSGSSGFSELSAISPSPGADQNGMCYDRNSLFSLSTDNTTSRLLSPVFPAFPYYSSNNATMSQWLSPGGDPHLQLSSPFSWSNPPHSRTPNSSSANRRGKTSERVTTERDSSIESDLDTSSVRRSDFHRFQGDGSQDDTREDAWDQSLMAWWKGPWGFGHMCLLIAAASAVLLLARLRGSSTSAGAAAVAFALVPFTGGRARWWRFWRLFTFLVPPVLRREPPQEEDDEGADVVLEPPWLWRKPLSPWESHPGRTGLFHAGSIGAGGREEEEGIIAAARLHQTSRGMRRELLVHRADGVMTGSGFSSFLLDYRRSEAGRTLSRDAFVSSVLGRISSDLHLNQLHETPTENVASGSIESYSTSAATWKTPLDEAITSASLEELQRLQEVVGAWQRLGGGGERNISGTAEEVFVSLDGLPEETRLSHGYSRDEERSGVEREVNRLRSSEDQRWNRDFLSALSVCDGGGTRLEKAVEMEKQRTKEGDHEDGSMTSGGVRTPMYSCRTASSDSLSSQDGEDALQEKTETSRIHSNDMFPHFGSISEPANRLPSYHERNGNDTLSDDRQTTNGAVKAEGTSGTPAKAAQQRDAMLLQKDGRRRARTLHSRGRKLSSTSITALDRDSPTQSGNVLSGSVLPSTLTLQRNSFSRASDNFSLSCPPGEISSCAASTNPHTSSFVSKGGLSALPPHSAPNHAETVWESSPDCHNHHNMSTPEASRAMDLLLCSRAASSAPAETPVDSAMDHFVSVSGRTLVSDKHKIVLSSASHAMHKETGGQAPSSPEAERKAYPRKTSDVSQEGTNTASEFIREKANPETVNTTMGSKTYGPSAADSARRSGDVPAIQLAGGRLGGGLTGEGFSAEEWQRLMFRRAGRRCNSVGQFCVYGGGGRGGGGGELGTTRASHDHISIRKPADSFTGSADILSYRQNQFGSTQRGDNGASLSNESQLEGSLPDTSFAKGAAHGEGLGSFSPSIHSFSPAGGRAFPSSFKYPSSMAGEANQLLGGTNISPRTPITHPGAAEENPLTTEFGHHMSRGGLKPLDTKMATLPSLASTADQESKVPYSDHTRVRTSLVSSTVPPSPAVQLAHRLVSSPLITLALSDTPGAGSATPDILPGDAMMTLPPPAAPSFPQLETPASLSTAVPSSSCVFPTTPSRSSSSAFPSSTSAQGGDDNTCDSSGGMATSGVLLPARTAVEDEKPKIGQNVVSETGEALPGAEQQRIIVTVPPGTVNTVRKREGRGEEQLPVTTGAVEKVTTDILVGGAQSVKVDGPVPPVERGIPTDSSLAKLLENGRFERTFCIQKLVGQGGFGVVYEVRHLLEPGHPIYAVKLILLHLSLSEDISLRRDFREVAANRDLYSKHVVRYYTWWCEEPRFLPVTSLGGGRGLADRKALGDGSFSAVSGRGRSSATGKDSYSRFWGQSSMLSEVNGGARRGRSPSSRNLGSSREERQRRRKQWVDSQGGMMWTRWYWRGSAGGEAYSPSGSRFTQGSFDVDFSVTRFREIERRGRSRERRSIDRRGEEGFPGSKESGGRRIQEGNIAAARPPARRRRETADAADLQVSSRASRHGGASSICAFDETTHLYPRRRHSVPHGGEVYLSPSVRTLQDGHVPIPPCETLNSHLSRGPARCDDSSTNGGQLATAFLRAASAPRRNREEVERRKRGQGVVPPRRSKSFSPLSSSIPSRRPPSHSDDAICLLRRSRSEDESSEDNSFRCCRRHTGVQIGRQRSDVSSLFSGEREVTHCPECGEEVPTGLRTPQRRAFSTPPWKHRQTPLDGASSPFLFGVSEEETGAVEALSVQGGIGGGGHAGKRFLLCGGDSFSDTECTYSSSQGKAQGSCSCELKKERGERRRRGSREYDDGNDHVDSNKHESANLESREERTLNINREEKSEGGRRRREVKKKEREGEREQSAWSPLDISFDMDCYLNTQERDMIVFEDDNST</sequence>
<feature type="compositionally biased region" description="Basic and acidic residues" evidence="1">
    <location>
        <begin position="1999"/>
        <end position="2019"/>
    </location>
</feature>
<dbReference type="EMBL" id="MIGC01000653">
    <property type="protein sequence ID" value="PHJ24541.1"/>
    <property type="molecule type" value="Genomic_DNA"/>
</dbReference>
<proteinExistence type="predicted"/>
<feature type="region of interest" description="Disordered" evidence="1">
    <location>
        <begin position="1779"/>
        <end position="1829"/>
    </location>
</feature>
<feature type="compositionally biased region" description="Basic and acidic residues" evidence="1">
    <location>
        <begin position="1452"/>
        <end position="1466"/>
    </location>
</feature>
<feature type="compositionally biased region" description="Low complexity" evidence="1">
    <location>
        <begin position="2140"/>
        <end position="2151"/>
    </location>
</feature>
<feature type="compositionally biased region" description="Basic residues" evidence="1">
    <location>
        <begin position="1910"/>
        <end position="1928"/>
    </location>
</feature>
<evidence type="ECO:0000313" key="3">
    <source>
        <dbReference type="EMBL" id="PHJ24541.1"/>
    </source>
</evidence>
<dbReference type="Proteomes" id="UP000221165">
    <property type="component" value="Unassembled WGS sequence"/>
</dbReference>
<feature type="compositionally biased region" description="Basic and acidic residues" evidence="1">
    <location>
        <begin position="2359"/>
        <end position="2372"/>
    </location>
</feature>
<feature type="region of interest" description="Disordered" evidence="1">
    <location>
        <begin position="3438"/>
        <end position="3479"/>
    </location>
</feature>
<feature type="compositionally biased region" description="Basic and acidic residues" evidence="1">
    <location>
        <begin position="4669"/>
        <end position="4679"/>
    </location>
</feature>
<feature type="compositionally biased region" description="Basic and acidic residues" evidence="1">
    <location>
        <begin position="2639"/>
        <end position="2661"/>
    </location>
</feature>
<comment type="caution">
    <text evidence="3">The sequence shown here is derived from an EMBL/GenBank/DDBJ whole genome shotgun (WGS) entry which is preliminary data.</text>
</comment>
<feature type="region of interest" description="Disordered" evidence="1">
    <location>
        <begin position="4518"/>
        <end position="4544"/>
    </location>
</feature>
<feature type="compositionally biased region" description="Low complexity" evidence="1">
    <location>
        <begin position="3917"/>
        <end position="3935"/>
    </location>
</feature>
<feature type="region of interest" description="Disordered" evidence="1">
    <location>
        <begin position="4594"/>
        <end position="4682"/>
    </location>
</feature>
<feature type="compositionally biased region" description="Low complexity" evidence="1">
    <location>
        <begin position="1201"/>
        <end position="1223"/>
    </location>
</feature>
<feature type="region of interest" description="Disordered" evidence="1">
    <location>
        <begin position="3892"/>
        <end position="3952"/>
    </location>
</feature>
<feature type="compositionally biased region" description="Basic and acidic residues" evidence="1">
    <location>
        <begin position="3289"/>
        <end position="3300"/>
    </location>
</feature>
<feature type="region of interest" description="Disordered" evidence="1">
    <location>
        <begin position="2433"/>
        <end position="2461"/>
    </location>
</feature>
<feature type="compositionally biased region" description="Basic and acidic residues" evidence="1">
    <location>
        <begin position="3243"/>
        <end position="3258"/>
    </location>
</feature>
<feature type="region of interest" description="Disordered" evidence="1">
    <location>
        <begin position="4414"/>
        <end position="4461"/>
    </location>
</feature>
<feature type="compositionally biased region" description="Basic and acidic residues" evidence="1">
    <location>
        <begin position="3319"/>
        <end position="3334"/>
    </location>
</feature>
<feature type="compositionally biased region" description="Basic and acidic residues" evidence="1">
    <location>
        <begin position="2606"/>
        <end position="2615"/>
    </location>
</feature>
<feature type="region of interest" description="Disordered" evidence="1">
    <location>
        <begin position="4272"/>
        <end position="4338"/>
    </location>
</feature>
<feature type="compositionally biased region" description="Polar residues" evidence="1">
    <location>
        <begin position="1681"/>
        <end position="1695"/>
    </location>
</feature>
<reference evidence="3 4" key="1">
    <citation type="journal article" date="2017" name="Int. J. Parasitol.">
        <title>The genome of the protozoan parasite Cystoisospora suis and a reverse vaccinology approach to identify vaccine candidates.</title>
        <authorList>
            <person name="Palmieri N."/>
            <person name="Shrestha A."/>
            <person name="Ruttkowski B."/>
            <person name="Beck T."/>
            <person name="Vogl C."/>
            <person name="Tomley F."/>
            <person name="Blake D.P."/>
            <person name="Joachim A."/>
        </authorList>
    </citation>
    <scope>NUCLEOTIDE SEQUENCE [LARGE SCALE GENOMIC DNA]</scope>
    <source>
        <strain evidence="3 4">Wien I</strain>
    </source>
</reference>
<dbReference type="GO" id="GO:0016301">
    <property type="term" value="F:kinase activity"/>
    <property type="evidence" value="ECO:0007669"/>
    <property type="project" value="UniProtKB-KW"/>
</dbReference>
<feature type="region of interest" description="Disordered" evidence="1">
    <location>
        <begin position="1018"/>
        <end position="1046"/>
    </location>
</feature>
<dbReference type="InterPro" id="IPR011009">
    <property type="entry name" value="Kinase-like_dom_sf"/>
</dbReference>
<accession>A0A2C6KKH0</accession>
<feature type="region of interest" description="Disordered" evidence="1">
    <location>
        <begin position="2326"/>
        <end position="2396"/>
    </location>
</feature>
<evidence type="ECO:0000313" key="4">
    <source>
        <dbReference type="Proteomes" id="UP000221165"/>
    </source>
</evidence>
<keyword evidence="2" id="KW-1133">Transmembrane helix</keyword>
<name>A0A2C6KKH0_9APIC</name>